<dbReference type="PANTHER" id="PTHR43624:SF2">
    <property type="entry name" value="ELECTRON TRANSFER FLAVOPROTEIN-QUINONE OXIDOREDUCTASE YDIS-RELATED"/>
    <property type="match status" value="1"/>
</dbReference>
<dbReference type="PRINTS" id="PR00411">
    <property type="entry name" value="PNDRDTASEI"/>
</dbReference>
<dbReference type="SUPFAM" id="SSF54373">
    <property type="entry name" value="FAD-linked reductases, C-terminal domain"/>
    <property type="match status" value="1"/>
</dbReference>
<gene>
    <name evidence="6" type="ordered locus">Ta0326</name>
</gene>
<keyword evidence="3" id="KW-0274">FAD</keyword>
<evidence type="ECO:0000256" key="2">
    <source>
        <dbReference type="ARBA" id="ARBA00022630"/>
    </source>
</evidence>
<dbReference type="PaxDb" id="273075-Ta0326"/>
<dbReference type="HOGENOM" id="CLU_050977_0_0_2"/>
<dbReference type="eggNOG" id="arCOG00570">
    <property type="taxonomic scope" value="Archaea"/>
</dbReference>
<organism evidence="6 7">
    <name type="scientific">Thermoplasma acidophilum (strain ATCC 25905 / DSM 1728 / JCM 9062 / NBRC 15155 / AMRC-C165)</name>
    <dbReference type="NCBI Taxonomy" id="273075"/>
    <lineage>
        <taxon>Archaea</taxon>
        <taxon>Methanobacteriati</taxon>
        <taxon>Thermoplasmatota</taxon>
        <taxon>Thermoplasmata</taxon>
        <taxon>Thermoplasmatales</taxon>
        <taxon>Thermoplasmataceae</taxon>
        <taxon>Thermoplasma</taxon>
    </lineage>
</organism>
<dbReference type="Pfam" id="PF07992">
    <property type="entry name" value="Pyr_redox_2"/>
    <property type="match status" value="1"/>
</dbReference>
<name>Q9HLA3_THEAC</name>
<dbReference type="EnsemblBacteria" id="CAC11471">
    <property type="protein sequence ID" value="CAC11471"/>
    <property type="gene ID" value="CAC11471"/>
</dbReference>
<dbReference type="GO" id="GO:0016491">
    <property type="term" value="F:oxidoreductase activity"/>
    <property type="evidence" value="ECO:0007669"/>
    <property type="project" value="UniProtKB-KW"/>
</dbReference>
<reference evidence="6 7" key="1">
    <citation type="journal article" date="2000" name="Nature">
        <title>The genome sequence of the thermoacidophilic scavenger Thermoplasma acidophilum.</title>
        <authorList>
            <person name="Ruepp A."/>
            <person name="Graml W."/>
            <person name="Santos-Martinez M.L."/>
            <person name="Koretke K.K."/>
            <person name="Volker C."/>
            <person name="Mewes H.W."/>
            <person name="Frishman D."/>
            <person name="Stocker S."/>
            <person name="Lupas A.N."/>
            <person name="Baumeister W."/>
        </authorList>
    </citation>
    <scope>NUCLEOTIDE SEQUENCE [LARGE SCALE GENOMIC DNA]</scope>
    <source>
        <strain evidence="7">ATCC 25905 / DSM 1728 / JCM 9062 / NBRC 15155 / AMRC-C165</strain>
    </source>
</reference>
<dbReference type="Proteomes" id="UP000001024">
    <property type="component" value="Chromosome"/>
</dbReference>
<dbReference type="InterPro" id="IPR023753">
    <property type="entry name" value="FAD/NAD-binding_dom"/>
</dbReference>
<keyword evidence="4" id="KW-0560">Oxidoreductase</keyword>
<evidence type="ECO:0000259" key="5">
    <source>
        <dbReference type="Pfam" id="PF07992"/>
    </source>
</evidence>
<dbReference type="PANTHER" id="PTHR43624">
    <property type="entry name" value="ELECTRON TRANSFER FLAVOPROTEIN-QUINONE OXIDOREDUCTASE YDIS-RELATED"/>
    <property type="match status" value="1"/>
</dbReference>
<evidence type="ECO:0000313" key="6">
    <source>
        <dbReference type="EMBL" id="CAC11471.1"/>
    </source>
</evidence>
<evidence type="ECO:0000256" key="4">
    <source>
        <dbReference type="ARBA" id="ARBA00023002"/>
    </source>
</evidence>
<dbReference type="KEGG" id="tac:Ta0326"/>
<accession>Q9HLA3</accession>
<dbReference type="AlphaFoldDB" id="Q9HLA3"/>
<dbReference type="InParanoid" id="Q9HLA3"/>
<dbReference type="EMBL" id="AL445064">
    <property type="protein sequence ID" value="CAC11471.1"/>
    <property type="molecule type" value="Genomic_DNA"/>
</dbReference>
<dbReference type="InterPro" id="IPR039651">
    <property type="entry name" value="FixC-like"/>
</dbReference>
<evidence type="ECO:0000313" key="7">
    <source>
        <dbReference type="Proteomes" id="UP000001024"/>
    </source>
</evidence>
<comment type="cofactor">
    <cofactor evidence="1">
        <name>FAD</name>
        <dbReference type="ChEBI" id="CHEBI:57692"/>
    </cofactor>
</comment>
<dbReference type="PRINTS" id="PR00368">
    <property type="entry name" value="FADPNR"/>
</dbReference>
<evidence type="ECO:0000256" key="1">
    <source>
        <dbReference type="ARBA" id="ARBA00001974"/>
    </source>
</evidence>
<dbReference type="FunCoup" id="Q9HLA3">
    <property type="interactions" value="162"/>
</dbReference>
<dbReference type="STRING" id="273075.gene:9571544"/>
<dbReference type="SUPFAM" id="SSF51905">
    <property type="entry name" value="FAD/NAD(P)-binding domain"/>
    <property type="match status" value="1"/>
</dbReference>
<feature type="domain" description="FAD/NAD(P)-binding" evidence="5">
    <location>
        <begin position="4"/>
        <end position="169"/>
    </location>
</feature>
<dbReference type="Gene3D" id="3.50.50.60">
    <property type="entry name" value="FAD/NAD(P)-binding domain"/>
    <property type="match status" value="1"/>
</dbReference>
<keyword evidence="2" id="KW-0285">Flavoprotein</keyword>
<dbReference type="OrthoDB" id="7950at2157"/>
<dbReference type="InterPro" id="IPR036188">
    <property type="entry name" value="FAD/NAD-bd_sf"/>
</dbReference>
<sequence length="428" mass="46628">MSEFDVIVIGAGPAGSSAAIKLAQGGMNVLLVERGDPPGTKNVSGAVLWGDELSKVVPDWERSAPIERYVTRKEVAFLTEKSKIAISYSSQELMEKKSGKIIVRGKFDQWLARKAKDAGAMLVTGITVDKLVIDGGKVIGVMQDGDVITSDAVIVAEGANPRVLINSGLRPKLSDHDVALGIKETIKLPENVINERFNVDSKGGYASEFVLGFLDDGLLSGGFLYTNRDTISLGIVTSLDRLRANGMTHSYDIMGKFEDHPFIKNLIKDGIPDEYAAHLVPEGGLASMPKLYGNGYLVAGDAAMFTFSNGMVLQGINYAITSGMLAAETILENKGKISEETLSTYVSKLRNSYVLSDLYTFNGIQNVTWSDFTQKTMPKILDSVMMSMFDERGMPKKHLMQVLTAAVRSNGMKYTDLISSGYRMMRKM</sequence>
<dbReference type="RefSeq" id="WP_010900755.1">
    <property type="nucleotide sequence ID" value="NC_002578.1"/>
</dbReference>
<evidence type="ECO:0000256" key="3">
    <source>
        <dbReference type="ARBA" id="ARBA00022827"/>
    </source>
</evidence>
<keyword evidence="7" id="KW-1185">Reference proteome</keyword>
<proteinExistence type="predicted"/>
<protein>
    <submittedName>
        <fullName evidence="6">FixC protein related</fullName>
    </submittedName>
</protein>